<reference evidence="2 3" key="1">
    <citation type="submission" date="2019-06" db="EMBL/GenBank/DDBJ databases">
        <title>Whole genome shotgun sequence of Cellulomonas uda NBRC 3747.</title>
        <authorList>
            <person name="Hosoyama A."/>
            <person name="Uohara A."/>
            <person name="Ohji S."/>
            <person name="Ichikawa N."/>
        </authorList>
    </citation>
    <scope>NUCLEOTIDE SEQUENCE [LARGE SCALE GENOMIC DNA]</scope>
    <source>
        <strain evidence="2 3">NBRC 3747</strain>
    </source>
</reference>
<dbReference type="PANTHER" id="PTHR42791:SF1">
    <property type="entry name" value="N-ACETYLTRANSFERASE DOMAIN-CONTAINING PROTEIN"/>
    <property type="match status" value="1"/>
</dbReference>
<dbReference type="PROSITE" id="PS51186">
    <property type="entry name" value="GNAT"/>
    <property type="match status" value="1"/>
</dbReference>
<evidence type="ECO:0000313" key="2">
    <source>
        <dbReference type="EMBL" id="GEA81742.1"/>
    </source>
</evidence>
<sequence>MFDVGAAARAELAAVAGVLGEAFADDPVVVGMIGTADGRCERATALYAALLRAQDPDGIEVDVARDETGLIVGAAVWERPDARGATARRLLREAPGFLQALGPLRVPLALRGWNAFVRHRPDEPHWYLGEIGVRAAQRGTGVGSRLLAHRLRHVDDHAHGAYLESSTPRNRALYVRHGFESRGEIRGVHAARPTAMWRPPVDAPGRPAAR</sequence>
<dbReference type="Gene3D" id="3.40.630.30">
    <property type="match status" value="1"/>
</dbReference>
<evidence type="ECO:0000313" key="3">
    <source>
        <dbReference type="Proteomes" id="UP000315842"/>
    </source>
</evidence>
<dbReference type="PANTHER" id="PTHR42791">
    <property type="entry name" value="GNAT FAMILY ACETYLTRANSFERASE"/>
    <property type="match status" value="1"/>
</dbReference>
<dbReference type="InterPro" id="IPR000182">
    <property type="entry name" value="GNAT_dom"/>
</dbReference>
<organism evidence="2 3">
    <name type="scientific">Cellulomonas uda</name>
    <dbReference type="NCBI Taxonomy" id="1714"/>
    <lineage>
        <taxon>Bacteria</taxon>
        <taxon>Bacillati</taxon>
        <taxon>Actinomycetota</taxon>
        <taxon>Actinomycetes</taxon>
        <taxon>Micrococcales</taxon>
        <taxon>Cellulomonadaceae</taxon>
        <taxon>Cellulomonas</taxon>
    </lineage>
</organism>
<dbReference type="InterPro" id="IPR052523">
    <property type="entry name" value="Trichothecene_AcTrans"/>
</dbReference>
<dbReference type="EMBL" id="BJLP01000037">
    <property type="protein sequence ID" value="GEA81742.1"/>
    <property type="molecule type" value="Genomic_DNA"/>
</dbReference>
<dbReference type="SUPFAM" id="SSF55729">
    <property type="entry name" value="Acyl-CoA N-acyltransferases (Nat)"/>
    <property type="match status" value="1"/>
</dbReference>
<dbReference type="CDD" id="cd04301">
    <property type="entry name" value="NAT_SF"/>
    <property type="match status" value="1"/>
</dbReference>
<dbReference type="RefSeq" id="WP_141321097.1">
    <property type="nucleotide sequence ID" value="NZ_BJLP01000037.1"/>
</dbReference>
<name>A0A4Y3KCQ5_CELUD</name>
<dbReference type="Proteomes" id="UP000315842">
    <property type="component" value="Unassembled WGS sequence"/>
</dbReference>
<keyword evidence="3" id="KW-1185">Reference proteome</keyword>
<proteinExistence type="predicted"/>
<keyword evidence="2" id="KW-0808">Transferase</keyword>
<dbReference type="AlphaFoldDB" id="A0A4Y3KCQ5"/>
<dbReference type="Pfam" id="PF00583">
    <property type="entry name" value="Acetyltransf_1"/>
    <property type="match status" value="1"/>
</dbReference>
<gene>
    <name evidence="2" type="ORF">CUD01_21860</name>
</gene>
<comment type="caution">
    <text evidence="2">The sequence shown here is derived from an EMBL/GenBank/DDBJ whole genome shotgun (WGS) entry which is preliminary data.</text>
</comment>
<dbReference type="GO" id="GO:0016747">
    <property type="term" value="F:acyltransferase activity, transferring groups other than amino-acyl groups"/>
    <property type="evidence" value="ECO:0007669"/>
    <property type="project" value="InterPro"/>
</dbReference>
<dbReference type="InterPro" id="IPR016181">
    <property type="entry name" value="Acyl_CoA_acyltransferase"/>
</dbReference>
<evidence type="ECO:0000259" key="1">
    <source>
        <dbReference type="PROSITE" id="PS51186"/>
    </source>
</evidence>
<feature type="domain" description="N-acetyltransferase" evidence="1">
    <location>
        <begin position="61"/>
        <end position="201"/>
    </location>
</feature>
<accession>A0A4Y3KCQ5</accession>
<protein>
    <submittedName>
        <fullName evidence="2">GCN5-like N-acetyltransferase</fullName>
    </submittedName>
</protein>